<evidence type="ECO:0000259" key="10">
    <source>
        <dbReference type="PROSITE" id="PS50929"/>
    </source>
</evidence>
<dbReference type="PROSITE" id="PS50929">
    <property type="entry name" value="ABC_TM1F"/>
    <property type="match status" value="1"/>
</dbReference>
<evidence type="ECO:0000256" key="3">
    <source>
        <dbReference type="ARBA" id="ARBA00022741"/>
    </source>
</evidence>
<feature type="transmembrane region" description="Helical" evidence="8">
    <location>
        <begin position="193"/>
        <end position="217"/>
    </location>
</feature>
<feature type="transmembrane region" description="Helical" evidence="8">
    <location>
        <begin position="91"/>
        <end position="124"/>
    </location>
</feature>
<evidence type="ECO:0000313" key="12">
    <source>
        <dbReference type="Proteomes" id="UP000706333"/>
    </source>
</evidence>
<protein>
    <submittedName>
        <fullName evidence="11">Multidrug ABC transporter ATP-binding protein</fullName>
    </submittedName>
</protein>
<dbReference type="Pfam" id="PF00005">
    <property type="entry name" value="ABC_tran"/>
    <property type="match status" value="1"/>
</dbReference>
<evidence type="ECO:0000256" key="6">
    <source>
        <dbReference type="ARBA" id="ARBA00023136"/>
    </source>
</evidence>
<dbReference type="InterPro" id="IPR003593">
    <property type="entry name" value="AAA+_ATPase"/>
</dbReference>
<dbReference type="Pfam" id="PF00664">
    <property type="entry name" value="ABC_membrane"/>
    <property type="match status" value="1"/>
</dbReference>
<comment type="caution">
    <text evidence="11">The sequence shown here is derived from an EMBL/GenBank/DDBJ whole genome shotgun (WGS) entry which is preliminary data.</text>
</comment>
<dbReference type="FunFam" id="3.40.50.300:FF:000218">
    <property type="entry name" value="Multidrug ABC transporter ATP-binding protein"/>
    <property type="match status" value="1"/>
</dbReference>
<dbReference type="GO" id="GO:0016887">
    <property type="term" value="F:ATP hydrolysis activity"/>
    <property type="evidence" value="ECO:0007669"/>
    <property type="project" value="InterPro"/>
</dbReference>
<accession>A0A934TKP5</accession>
<dbReference type="SUPFAM" id="SSF52540">
    <property type="entry name" value="P-loop containing nucleoside triphosphate hydrolases"/>
    <property type="match status" value="1"/>
</dbReference>
<evidence type="ECO:0000256" key="2">
    <source>
        <dbReference type="ARBA" id="ARBA00022692"/>
    </source>
</evidence>
<dbReference type="SUPFAM" id="SSF90123">
    <property type="entry name" value="ABC transporter transmembrane region"/>
    <property type="match status" value="1"/>
</dbReference>
<dbReference type="GO" id="GO:0140359">
    <property type="term" value="F:ABC-type transporter activity"/>
    <property type="evidence" value="ECO:0007669"/>
    <property type="project" value="InterPro"/>
</dbReference>
<gene>
    <name evidence="11" type="ORF">CCR87_08290</name>
</gene>
<dbReference type="PANTHER" id="PTHR24221:SF203">
    <property type="entry name" value="ATP-BINDING_PERMEASE FUSION ABC TRANSPORTER-RELATED"/>
    <property type="match status" value="1"/>
</dbReference>
<dbReference type="InterPro" id="IPR011527">
    <property type="entry name" value="ABC1_TM_dom"/>
</dbReference>
<dbReference type="AlphaFoldDB" id="A0A934TKP5"/>
<evidence type="ECO:0000256" key="4">
    <source>
        <dbReference type="ARBA" id="ARBA00022840"/>
    </source>
</evidence>
<keyword evidence="12" id="KW-1185">Reference proteome</keyword>
<keyword evidence="3" id="KW-0547">Nucleotide-binding</keyword>
<dbReference type="Gene3D" id="1.20.1560.10">
    <property type="entry name" value="ABC transporter type 1, transmembrane domain"/>
    <property type="match status" value="1"/>
</dbReference>
<evidence type="ECO:0000256" key="1">
    <source>
        <dbReference type="ARBA" id="ARBA00004651"/>
    </source>
</evidence>
<dbReference type="PANTHER" id="PTHR24221">
    <property type="entry name" value="ATP-BINDING CASSETTE SUB-FAMILY B"/>
    <property type="match status" value="1"/>
</dbReference>
<dbReference type="GO" id="GO:0005886">
    <property type="term" value="C:plasma membrane"/>
    <property type="evidence" value="ECO:0007669"/>
    <property type="project" value="UniProtKB-SubCell"/>
</dbReference>
<keyword evidence="4 11" id="KW-0067">ATP-binding</keyword>
<name>A0A934TKP5_9RHOB</name>
<dbReference type="GO" id="GO:0034040">
    <property type="term" value="F:ATPase-coupled lipid transmembrane transporter activity"/>
    <property type="evidence" value="ECO:0007669"/>
    <property type="project" value="TreeGrafter"/>
</dbReference>
<dbReference type="GO" id="GO:0005524">
    <property type="term" value="F:ATP binding"/>
    <property type="evidence" value="ECO:0007669"/>
    <property type="project" value="UniProtKB-KW"/>
</dbReference>
<keyword evidence="5 8" id="KW-1133">Transmembrane helix</keyword>
<dbReference type="Proteomes" id="UP000706333">
    <property type="component" value="Unassembled WGS sequence"/>
</dbReference>
<reference evidence="11" key="1">
    <citation type="submission" date="2017-05" db="EMBL/GenBank/DDBJ databases">
        <authorList>
            <person name="Imhoff J.F."/>
            <person name="Rahn T."/>
            <person name="Kuenzel S."/>
            <person name="Neulinger S.C."/>
        </authorList>
    </citation>
    <scope>NUCLEOTIDE SEQUENCE</scope>
    <source>
        <strain evidence="11">LMG 28126</strain>
    </source>
</reference>
<evidence type="ECO:0000256" key="7">
    <source>
        <dbReference type="ARBA" id="ARBA00024725"/>
    </source>
</evidence>
<dbReference type="Gene3D" id="3.40.50.300">
    <property type="entry name" value="P-loop containing nucleotide triphosphate hydrolases"/>
    <property type="match status" value="1"/>
</dbReference>
<keyword evidence="6 8" id="KW-0472">Membrane</keyword>
<comment type="function">
    <text evidence="7">Part of an ABC transporter complex. Transmembrane domains (TMD) form a pore in the inner membrane and the ATP-binding domain (NBD) is responsible for energy generation.</text>
</comment>
<dbReference type="EMBL" id="NHSD01000232">
    <property type="protein sequence ID" value="MBK5927324.1"/>
    <property type="molecule type" value="Genomic_DNA"/>
</dbReference>
<dbReference type="InterPro" id="IPR036640">
    <property type="entry name" value="ABC1_TM_sf"/>
</dbReference>
<dbReference type="PROSITE" id="PS50893">
    <property type="entry name" value="ABC_TRANSPORTER_2"/>
    <property type="match status" value="1"/>
</dbReference>
<sequence>MLVGNWPLLLGAVVFFVVLRPLAFGASSAANAIVVAPNVAPLVHSRLNRWTLGQDVTFFDNDFAGRIAQKQMQTATALTDVTSETINTVAFALASIVASALLLFAISGWMSVGLLVWLAVYVWLIRAFLPRVRARSGARAGARAMVSGQIVDAITNIKTVKLFATAEHEDRAALGAMEVFRERAIDFGVVSAWFRLALMTLAGVLPVLMIGGTLWLWTLGLATPGDIAAAGAISIRLAQMTGWVSFTLMMIYANLGEVEDGMKTLTPPHGLTDAPDAVALPPVSGAVRFERVDFAYGRRTGGVEGIDLTIAAGEKIGIVGASGAGKSTLVALLLRLYDPEAGRVTIDGHDLRGVTQESLRSQIGMVTQETAMFNRSALDNIRYGRPGATQSEVEAAARAAEAHDFIGGLRDHMGRTGYAAHLGERGVRLSGGQRQRIALARAFLKDAPILVLDEATSALDSEVEAQVQAALHRLMGHKTVLAIAHRLSTIAEMDRIVVMGDGRVVEQGTHADLLARGGLYARYWDRQSGGFIGTDDQPVPAC</sequence>
<proteinExistence type="predicted"/>
<evidence type="ECO:0000256" key="8">
    <source>
        <dbReference type="SAM" id="Phobius"/>
    </source>
</evidence>
<dbReference type="InterPro" id="IPR017871">
    <property type="entry name" value="ABC_transporter-like_CS"/>
</dbReference>
<organism evidence="11 12">
    <name type="scientific">Rhodobaculum claviforme</name>
    <dbReference type="NCBI Taxonomy" id="1549854"/>
    <lineage>
        <taxon>Bacteria</taxon>
        <taxon>Pseudomonadati</taxon>
        <taxon>Pseudomonadota</taxon>
        <taxon>Alphaproteobacteria</taxon>
        <taxon>Rhodobacterales</taxon>
        <taxon>Paracoccaceae</taxon>
        <taxon>Rhodobaculum</taxon>
    </lineage>
</organism>
<feature type="domain" description="ABC transporter" evidence="9">
    <location>
        <begin position="287"/>
        <end position="526"/>
    </location>
</feature>
<evidence type="ECO:0000313" key="11">
    <source>
        <dbReference type="EMBL" id="MBK5927324.1"/>
    </source>
</evidence>
<dbReference type="SMART" id="SM00382">
    <property type="entry name" value="AAA"/>
    <property type="match status" value="1"/>
</dbReference>
<dbReference type="InterPro" id="IPR003439">
    <property type="entry name" value="ABC_transporter-like_ATP-bd"/>
</dbReference>
<dbReference type="InterPro" id="IPR039421">
    <property type="entry name" value="Type_1_exporter"/>
</dbReference>
<reference evidence="11" key="2">
    <citation type="journal article" date="2020" name="Microorganisms">
        <title>Osmotic Adaptation and Compatible Solute Biosynthesis of Phototrophic Bacteria as Revealed from Genome Analyses.</title>
        <authorList>
            <person name="Imhoff J.F."/>
            <person name="Rahn T."/>
            <person name="Kunzel S."/>
            <person name="Keller A."/>
            <person name="Neulinger S.C."/>
        </authorList>
    </citation>
    <scope>NUCLEOTIDE SEQUENCE</scope>
    <source>
        <strain evidence="11">LMG 28126</strain>
    </source>
</reference>
<evidence type="ECO:0000259" key="9">
    <source>
        <dbReference type="PROSITE" id="PS50893"/>
    </source>
</evidence>
<keyword evidence="2 8" id="KW-0812">Transmembrane</keyword>
<evidence type="ECO:0000256" key="5">
    <source>
        <dbReference type="ARBA" id="ARBA00022989"/>
    </source>
</evidence>
<feature type="domain" description="ABC transmembrane type-1" evidence="10">
    <location>
        <begin position="52"/>
        <end position="253"/>
    </location>
</feature>
<comment type="subcellular location">
    <subcellularLocation>
        <location evidence="1">Cell membrane</location>
        <topology evidence="1">Multi-pass membrane protein</topology>
    </subcellularLocation>
</comment>
<dbReference type="PROSITE" id="PS00211">
    <property type="entry name" value="ABC_TRANSPORTER_1"/>
    <property type="match status" value="1"/>
</dbReference>
<dbReference type="InterPro" id="IPR027417">
    <property type="entry name" value="P-loop_NTPase"/>
</dbReference>